<dbReference type="FunFam" id="3.40.640.10:FF:000030">
    <property type="entry name" value="Low-specificity L-threonine aldolase"/>
    <property type="match status" value="1"/>
</dbReference>
<dbReference type="InterPro" id="IPR015424">
    <property type="entry name" value="PyrdxlP-dep_Trfase"/>
</dbReference>
<reference evidence="7 8" key="1">
    <citation type="submission" date="2015-01" db="EMBL/GenBank/DDBJ databases">
        <title>The Genome Sequence of Exophiala sideris CBS121828.</title>
        <authorList>
            <consortium name="The Broad Institute Genomics Platform"/>
            <person name="Cuomo C."/>
            <person name="de Hoog S."/>
            <person name="Gorbushina A."/>
            <person name="Stielow B."/>
            <person name="Teixiera M."/>
            <person name="Abouelleil A."/>
            <person name="Chapman S.B."/>
            <person name="Priest M."/>
            <person name="Young S.K."/>
            <person name="Wortman J."/>
            <person name="Nusbaum C."/>
            <person name="Birren B."/>
        </authorList>
    </citation>
    <scope>NUCLEOTIDE SEQUENCE [LARGE SCALE GENOMIC DNA]</scope>
    <source>
        <strain evidence="7 8">CBS 121828</strain>
    </source>
</reference>
<evidence type="ECO:0000256" key="2">
    <source>
        <dbReference type="ARBA" id="ARBA00006966"/>
    </source>
</evidence>
<keyword evidence="4" id="KW-0456">Lyase</keyword>
<dbReference type="Pfam" id="PF01212">
    <property type="entry name" value="Beta_elim_lyase"/>
    <property type="match status" value="1"/>
</dbReference>
<dbReference type="Gene3D" id="3.90.1150.10">
    <property type="entry name" value="Aspartate Aminotransferase, domain 1"/>
    <property type="match status" value="1"/>
</dbReference>
<dbReference type="STRING" id="1016849.A0A0D1VMF4"/>
<feature type="domain" description="Aromatic amino acid beta-eliminating lyase/threonine aldolase" evidence="6">
    <location>
        <begin position="70"/>
        <end position="361"/>
    </location>
</feature>
<dbReference type="GO" id="GO:0006567">
    <property type="term" value="P:L-threonine catabolic process"/>
    <property type="evidence" value="ECO:0007669"/>
    <property type="project" value="TreeGrafter"/>
</dbReference>
<comment type="cofactor">
    <cofactor evidence="1">
        <name>pyridoxal 5'-phosphate</name>
        <dbReference type="ChEBI" id="CHEBI:597326"/>
    </cofactor>
</comment>
<evidence type="ECO:0000256" key="3">
    <source>
        <dbReference type="ARBA" id="ARBA00022898"/>
    </source>
</evidence>
<dbReference type="SUPFAM" id="SSF53383">
    <property type="entry name" value="PLP-dependent transferases"/>
    <property type="match status" value="1"/>
</dbReference>
<dbReference type="AlphaFoldDB" id="A0A0D1VMF4"/>
<protein>
    <recommendedName>
        <fullName evidence="6">Aromatic amino acid beta-eliminating lyase/threonine aldolase domain-containing protein</fullName>
    </recommendedName>
</protein>
<dbReference type="PANTHER" id="PTHR48097:SF9">
    <property type="entry name" value="L-THREONINE ALDOLASE"/>
    <property type="match status" value="1"/>
</dbReference>
<dbReference type="GO" id="GO:0008732">
    <property type="term" value="F:L-allo-threonine aldolase activity"/>
    <property type="evidence" value="ECO:0007669"/>
    <property type="project" value="TreeGrafter"/>
</dbReference>
<dbReference type="OrthoDB" id="10261951at2759"/>
<dbReference type="InterPro" id="IPR001597">
    <property type="entry name" value="ArAA_b-elim_lyase/Thr_aldolase"/>
</dbReference>
<dbReference type="Gene3D" id="3.40.640.10">
    <property type="entry name" value="Type I PLP-dependent aspartate aminotransferase-like (Major domain)"/>
    <property type="match status" value="1"/>
</dbReference>
<evidence type="ECO:0000313" key="8">
    <source>
        <dbReference type="Proteomes" id="UP000053599"/>
    </source>
</evidence>
<dbReference type="GO" id="GO:0005829">
    <property type="term" value="C:cytosol"/>
    <property type="evidence" value="ECO:0007669"/>
    <property type="project" value="TreeGrafter"/>
</dbReference>
<feature type="modified residue" description="N6-(pyridoxal phosphate)lysine" evidence="5">
    <location>
        <position position="266"/>
    </location>
</feature>
<dbReference type="Proteomes" id="UP000053599">
    <property type="component" value="Unassembled WGS sequence"/>
</dbReference>
<dbReference type="HOGENOM" id="CLU_029381_1_0_1"/>
<keyword evidence="3" id="KW-0663">Pyridoxal phosphate</keyword>
<dbReference type="GO" id="GO:0006545">
    <property type="term" value="P:glycine biosynthetic process"/>
    <property type="evidence" value="ECO:0007669"/>
    <property type="project" value="TreeGrafter"/>
</dbReference>
<gene>
    <name evidence="7" type="ORF">PV11_08993</name>
</gene>
<sequence length="429" mass="46500">MLAYRPVSSLKTRALKPVPLIRNSSHHPRRLIHNYSTTGKMTPSIEEANSKAATHKKVNAWQTPGPAAYDFRSDTITTPNESMLNAIINTTLFDDVYLEDTTTTDLEKSIAELSGHEAALLVMSGTMGNQVALRTHLTAPPQSVLCDVRGHIVNYEAGGVSSLSSAMMIAISPSNGHHLTLEDVKKHAVISDNVHACPTRVISLENTLDGMIMPLDEVRRISAFAREHDIKMHLDGARIWELVAADAGSLPEFTTCFDSASLCFSKGLGAPIGSIIVGSKSFIDHSRRIRKMIGGGTRQAGIITAAARVAVQENFGTGPRGEGGKLRASHARARKVAEMWRSKGGKLAKPVETNMVWLDIEDAGYCAAQFAELGATEGLKIIGGRLVVHYQITEDAVERLGRIMDKMLDKKKTNGTNGTANGHWIDPIH</sequence>
<dbReference type="PIRSF" id="PIRSF017617">
    <property type="entry name" value="Thr_aldolase"/>
    <property type="match status" value="1"/>
</dbReference>
<dbReference type="EMBL" id="KN846954">
    <property type="protein sequence ID" value="KIV77170.1"/>
    <property type="molecule type" value="Genomic_DNA"/>
</dbReference>
<dbReference type="NCBIfam" id="NF041359">
    <property type="entry name" value="GntG_guanitoxin"/>
    <property type="match status" value="1"/>
</dbReference>
<dbReference type="InterPro" id="IPR015421">
    <property type="entry name" value="PyrdxlP-dep_Trfase_major"/>
</dbReference>
<evidence type="ECO:0000256" key="4">
    <source>
        <dbReference type="ARBA" id="ARBA00023239"/>
    </source>
</evidence>
<evidence type="ECO:0000256" key="1">
    <source>
        <dbReference type="ARBA" id="ARBA00001933"/>
    </source>
</evidence>
<comment type="similarity">
    <text evidence="2">Belongs to the threonine aldolase family.</text>
</comment>
<dbReference type="InterPro" id="IPR023603">
    <property type="entry name" value="Low_specificity_L-TA-like"/>
</dbReference>
<evidence type="ECO:0000256" key="5">
    <source>
        <dbReference type="PIRSR" id="PIRSR017617-1"/>
    </source>
</evidence>
<proteinExistence type="inferred from homology"/>
<name>A0A0D1VMF4_9EURO</name>
<accession>A0A0D1VMF4</accession>
<dbReference type="InterPro" id="IPR015422">
    <property type="entry name" value="PyrdxlP-dep_Trfase_small"/>
</dbReference>
<organism evidence="7 8">
    <name type="scientific">Exophiala sideris</name>
    <dbReference type="NCBI Taxonomy" id="1016849"/>
    <lineage>
        <taxon>Eukaryota</taxon>
        <taxon>Fungi</taxon>
        <taxon>Dikarya</taxon>
        <taxon>Ascomycota</taxon>
        <taxon>Pezizomycotina</taxon>
        <taxon>Eurotiomycetes</taxon>
        <taxon>Chaetothyriomycetidae</taxon>
        <taxon>Chaetothyriales</taxon>
        <taxon>Herpotrichiellaceae</taxon>
        <taxon>Exophiala</taxon>
    </lineage>
</organism>
<evidence type="ECO:0000259" key="6">
    <source>
        <dbReference type="Pfam" id="PF01212"/>
    </source>
</evidence>
<evidence type="ECO:0000313" key="7">
    <source>
        <dbReference type="EMBL" id="KIV77170.1"/>
    </source>
</evidence>
<dbReference type="PANTHER" id="PTHR48097">
    <property type="entry name" value="L-THREONINE ALDOLASE-RELATED"/>
    <property type="match status" value="1"/>
</dbReference>